<comment type="caution">
    <text evidence="1">The sequence shown here is derived from an EMBL/GenBank/DDBJ whole genome shotgun (WGS) entry which is preliminary data.</text>
</comment>
<keyword evidence="2" id="KW-1185">Reference proteome</keyword>
<reference evidence="1 2" key="1">
    <citation type="submission" date="2016-01" db="EMBL/GenBank/DDBJ databases">
        <title>The draft genome sequence of Aquimarina sp. RZW4-3-2.</title>
        <authorList>
            <person name="Wang Y."/>
        </authorList>
    </citation>
    <scope>NUCLEOTIDE SEQUENCE [LARGE SCALE GENOMIC DNA]</scope>
    <source>
        <strain evidence="1 2">RZW4-3-2</strain>
    </source>
</reference>
<evidence type="ECO:0000313" key="2">
    <source>
        <dbReference type="Proteomes" id="UP000076715"/>
    </source>
</evidence>
<dbReference type="STRING" id="1642818.AWE51_19050"/>
<dbReference type="Proteomes" id="UP000076715">
    <property type="component" value="Unassembled WGS sequence"/>
</dbReference>
<dbReference type="AlphaFoldDB" id="A0A162WJT0"/>
<dbReference type="RefSeq" id="WP_066320093.1">
    <property type="nucleotide sequence ID" value="NZ_LQRT01000060.1"/>
</dbReference>
<sequence>MSTIIFKRLFEVRVLHDYFLTSVDGSSFFDKTEIEKDDEISKKLTNKIYDVQDLFSIEPVGDTIKRMSEYKLKIAKTALGFFIGTEVKVENRAGETLYKPRFEIGTDVNLTFSIKPTVPLFTSITNISLRPPLPSIYYLTNKGKDKFEDPVDPTHIALPISNKTSSPQEGKTYEMGAVLDFAGTIREARQYTDGTDPNHWDDVAEKRFVNDADRVLLPHVFAYKFKSSQNVTEVDFVLENESNAVIKTISRVGTEVLETIRLDFTKVDDNDPDSDAIPAGMYMLKVKTNVFPEITYQLYLNDVLYNRNHLAIIDIRFDEKEEPYSLLDAENFLKTRIDAADQKISHPVYEVRFKNRKTYWRYNNEGGFSEDDVDATSAFLKPDPIIDPKKLVSENPKGLTETLVPFINGGTLVLPHPRMPAIKIEKERIFSEIFINKSNRLLNN</sequence>
<accession>A0A162WJT0</accession>
<dbReference type="EMBL" id="LQRT01000060">
    <property type="protein sequence ID" value="KZS38143.1"/>
    <property type="molecule type" value="Genomic_DNA"/>
</dbReference>
<evidence type="ECO:0000313" key="1">
    <source>
        <dbReference type="EMBL" id="KZS38143.1"/>
    </source>
</evidence>
<dbReference type="OrthoDB" id="5177801at2"/>
<name>A0A162WJT0_9FLAO</name>
<protein>
    <submittedName>
        <fullName evidence="1">Uncharacterized protein</fullName>
    </submittedName>
</protein>
<proteinExistence type="predicted"/>
<organism evidence="1 2">
    <name type="scientific">Aquimarina aggregata</name>
    <dbReference type="NCBI Taxonomy" id="1642818"/>
    <lineage>
        <taxon>Bacteria</taxon>
        <taxon>Pseudomonadati</taxon>
        <taxon>Bacteroidota</taxon>
        <taxon>Flavobacteriia</taxon>
        <taxon>Flavobacteriales</taxon>
        <taxon>Flavobacteriaceae</taxon>
        <taxon>Aquimarina</taxon>
    </lineage>
</organism>
<gene>
    <name evidence="1" type="ORF">AWE51_19050</name>
</gene>